<name>A0A7V8NQV7_9BACT</name>
<evidence type="ECO:0000256" key="3">
    <source>
        <dbReference type="ARBA" id="ARBA00023054"/>
    </source>
</evidence>
<sequence>MCIRDRVLSRDVNVGDAVSSILVLGSQATLIMTLGDVSEVYVQGKVDEADIGKVYLDQPARIVVESFKDKKFTGKVTKISPLGKEKDNVTTFEVRVSISNPGGELKANMSANAEILLEEKKNVLMIPEAALIYDKDRKASVEIPDAKGENGKKKLSVKLGISNGVKTEILEGLSEKQQVILQ</sequence>
<comment type="subcellular location">
    <subcellularLocation>
        <location evidence="1">Cell envelope</location>
    </subcellularLocation>
</comment>
<dbReference type="PANTHER" id="PTHR32347">
    <property type="entry name" value="EFFLUX SYSTEM COMPONENT YKNX-RELATED"/>
    <property type="match status" value="1"/>
</dbReference>
<dbReference type="Proteomes" id="UP000567293">
    <property type="component" value="Unassembled WGS sequence"/>
</dbReference>
<evidence type="ECO:0000259" key="4">
    <source>
        <dbReference type="Pfam" id="PF25954"/>
    </source>
</evidence>
<evidence type="ECO:0000313" key="6">
    <source>
        <dbReference type="Proteomes" id="UP000567293"/>
    </source>
</evidence>
<dbReference type="FunFam" id="2.40.30.170:FF:000010">
    <property type="entry name" value="Efflux RND transporter periplasmic adaptor subunit"/>
    <property type="match status" value="1"/>
</dbReference>
<feature type="non-terminal residue" evidence="5">
    <location>
        <position position="1"/>
    </location>
</feature>
<proteinExistence type="inferred from homology"/>
<comment type="caution">
    <text evidence="5">The sequence shown here is derived from an EMBL/GenBank/DDBJ whole genome shotgun (WGS) entry which is preliminary data.</text>
</comment>
<dbReference type="Gene3D" id="2.40.30.170">
    <property type="match status" value="1"/>
</dbReference>
<accession>A0A7V8NQV7</accession>
<dbReference type="InterPro" id="IPR050465">
    <property type="entry name" value="UPF0194_transport"/>
</dbReference>
<evidence type="ECO:0000313" key="5">
    <source>
        <dbReference type="EMBL" id="MBA0085818.1"/>
    </source>
</evidence>
<protein>
    <submittedName>
        <fullName evidence="5">Efflux RND transporter periplasmic adaptor subunit</fullName>
    </submittedName>
</protein>
<keyword evidence="6" id="KW-1185">Reference proteome</keyword>
<dbReference type="Gene3D" id="2.40.420.20">
    <property type="match status" value="1"/>
</dbReference>
<dbReference type="AlphaFoldDB" id="A0A7V8NQV7"/>
<feature type="domain" description="CusB-like beta-barrel" evidence="4">
    <location>
        <begin position="40"/>
        <end position="115"/>
    </location>
</feature>
<evidence type="ECO:0000256" key="1">
    <source>
        <dbReference type="ARBA" id="ARBA00004196"/>
    </source>
</evidence>
<keyword evidence="3" id="KW-0175">Coiled coil</keyword>
<organism evidence="5 6">
    <name type="scientific">Candidatus Acidiferrum panamense</name>
    <dbReference type="NCBI Taxonomy" id="2741543"/>
    <lineage>
        <taxon>Bacteria</taxon>
        <taxon>Pseudomonadati</taxon>
        <taxon>Acidobacteriota</taxon>
        <taxon>Terriglobia</taxon>
        <taxon>Candidatus Acidiferrales</taxon>
        <taxon>Candidatus Acidiferrum</taxon>
    </lineage>
</organism>
<gene>
    <name evidence="5" type="ORF">HRJ53_12540</name>
</gene>
<dbReference type="EMBL" id="JACDQQ010001225">
    <property type="protein sequence ID" value="MBA0085818.1"/>
    <property type="molecule type" value="Genomic_DNA"/>
</dbReference>
<dbReference type="Pfam" id="PF25954">
    <property type="entry name" value="Beta-barrel_RND_2"/>
    <property type="match status" value="1"/>
</dbReference>
<evidence type="ECO:0000256" key="2">
    <source>
        <dbReference type="ARBA" id="ARBA00009477"/>
    </source>
</evidence>
<comment type="similarity">
    <text evidence="2">Belongs to the membrane fusion protein (MFP) (TC 8.A.1) family.</text>
</comment>
<dbReference type="InterPro" id="IPR058792">
    <property type="entry name" value="Beta-barrel_RND_2"/>
</dbReference>
<reference evidence="5" key="1">
    <citation type="submission" date="2020-06" db="EMBL/GenBank/DDBJ databases">
        <title>Legume-microbial interactions unlock mineral nutrients during tropical forest succession.</title>
        <authorList>
            <person name="Epihov D.Z."/>
        </authorList>
    </citation>
    <scope>NUCLEOTIDE SEQUENCE [LARGE SCALE GENOMIC DNA]</scope>
    <source>
        <strain evidence="5">Pan2503</strain>
    </source>
</reference>
<dbReference type="GO" id="GO:0030313">
    <property type="term" value="C:cell envelope"/>
    <property type="evidence" value="ECO:0007669"/>
    <property type="project" value="UniProtKB-SubCell"/>
</dbReference>